<evidence type="ECO:0000256" key="4">
    <source>
        <dbReference type="ARBA" id="ARBA00023242"/>
    </source>
</evidence>
<proteinExistence type="inferred from homology"/>
<evidence type="ECO:0000313" key="6">
    <source>
        <dbReference type="Proteomes" id="UP001305414"/>
    </source>
</evidence>
<organism evidence="5 6">
    <name type="scientific">Xylaria bambusicola</name>
    <dbReference type="NCBI Taxonomy" id="326684"/>
    <lineage>
        <taxon>Eukaryota</taxon>
        <taxon>Fungi</taxon>
        <taxon>Dikarya</taxon>
        <taxon>Ascomycota</taxon>
        <taxon>Pezizomycotina</taxon>
        <taxon>Sordariomycetes</taxon>
        <taxon>Xylariomycetidae</taxon>
        <taxon>Xylariales</taxon>
        <taxon>Xylariaceae</taxon>
        <taxon>Xylaria</taxon>
    </lineage>
</organism>
<protein>
    <submittedName>
        <fullName evidence="5">Uncharacterized protein</fullName>
    </submittedName>
</protein>
<gene>
    <name evidence="5" type="ORF">RRF57_005388</name>
</gene>
<evidence type="ECO:0000256" key="3">
    <source>
        <dbReference type="ARBA" id="ARBA00022448"/>
    </source>
</evidence>
<keyword evidence="6" id="KW-1185">Reference proteome</keyword>
<evidence type="ECO:0000256" key="2">
    <source>
        <dbReference type="ARBA" id="ARBA00005892"/>
    </source>
</evidence>
<dbReference type="EMBL" id="JAWHQM010000012">
    <property type="protein sequence ID" value="KAK5629673.1"/>
    <property type="molecule type" value="Genomic_DNA"/>
</dbReference>
<keyword evidence="3" id="KW-0813">Transport</keyword>
<dbReference type="GO" id="GO:0006999">
    <property type="term" value="P:nuclear pore organization"/>
    <property type="evidence" value="ECO:0007669"/>
    <property type="project" value="TreeGrafter"/>
</dbReference>
<dbReference type="GO" id="GO:0017056">
    <property type="term" value="F:structural constituent of nuclear pore"/>
    <property type="evidence" value="ECO:0007669"/>
    <property type="project" value="TreeGrafter"/>
</dbReference>
<dbReference type="GO" id="GO:0044611">
    <property type="term" value="C:nuclear pore inner ring"/>
    <property type="evidence" value="ECO:0007669"/>
    <property type="project" value="TreeGrafter"/>
</dbReference>
<comment type="similarity">
    <text evidence="2">Belongs to the NUP186/NUP192/NUP205 family.</text>
</comment>
<dbReference type="Pfam" id="PF11894">
    <property type="entry name" value="Nup192"/>
    <property type="match status" value="1"/>
</dbReference>
<evidence type="ECO:0000313" key="5">
    <source>
        <dbReference type="EMBL" id="KAK5629673.1"/>
    </source>
</evidence>
<dbReference type="InterPro" id="IPR021827">
    <property type="entry name" value="Nup186/Nup192/Nup205"/>
</dbReference>
<dbReference type="PANTHER" id="PTHR31344">
    <property type="entry name" value="NUCLEAR PORE COMPLEX PROTEIN NUP205"/>
    <property type="match status" value="1"/>
</dbReference>
<keyword evidence="4" id="KW-0539">Nucleus</keyword>
<reference evidence="5 6" key="1">
    <citation type="submission" date="2023-10" db="EMBL/GenBank/DDBJ databases">
        <title>Draft genome sequence of Xylaria bambusicola isolate GMP-LS, the root and basal stem rot pathogen of sugarcane in Indonesia.</title>
        <authorList>
            <person name="Selvaraj P."/>
            <person name="Muralishankar V."/>
            <person name="Muruganantham S."/>
            <person name="Sp S."/>
            <person name="Haryani S."/>
            <person name="Lau K.J.X."/>
            <person name="Naqvi N.I."/>
        </authorList>
    </citation>
    <scope>NUCLEOTIDE SEQUENCE [LARGE SCALE GENOMIC DNA]</scope>
    <source>
        <strain evidence="5">GMP-LS</strain>
    </source>
</reference>
<sequence>MADDRIMEAFQALHRDLTIVADTLKEDREDRGRAALAQIPESPTLEVVADSFQRLLDKPGRKKESRDTVLSGKLSVDDEEWTLNKDFQEIILQVADELDLDEIEAARLALQAEDEEIRLGRSRKECALIRFHQQRKYLLSCMLLLLELSKEEDELLTDDDGDDLGQLGQYVNHNILRDNMSGAAKLKPKPRFVPACAAALGDIRAWLQKLSEQVTGATLLGRATELEAQETYEFTHINLMQQHELLAVILCYAIERHTAIESDFVDFLRDFRRVNRYDFSIVHLMPVLGAYITMFGSTEGSGSVEQARKLNAIICQQPETSTGTLPFLDAAVKCWWIAEYSGWYMEDAAGSVLADIDLDKEDIQRSKQFTEALKDGAFDFLLTVVLDLKTTEWLDPFQNKMRGWIQKRTPTLPPETVPFSTQLRDRMMSKMEMFVDAFISNMPDVLRKLKIEEDEQRQAGQHQQQDIDLERFLLLIAYSYEGRPEAADAFWADPESNLAGFLQWASRRTTTPLQTAFCEMLQCLSGDEETATYAHEFLLDEGHQLRRPSSITWTHILKELEYYVNNARAKPVTAQSITHRVTKLDNERVESEGEVLMLQEAYLRLITKLTSQSEACRTYLLQSQDNKLVLLLMQAISSAVGHQVRAHAFRALTGLMARKNLSQNHVMWGYVEACFTGFYISPAVSARTQTSAATAPTGSSLMESLFQEMSPNFDDTTSFIQFMTVLTSPPDESDVLHDALPYAEDLAAATRTRPGIEPYIDFILGHIFSMRVPECRDITQQRILRYRCLDFALVCISSFNEDLILFGNESNVNVDSAIQTKDLETYVSLHPFARVMEWMYDSKFMKGLLDTIHQSTSDIGKAAPDSPLILGVLRAVELLSKTLALQATYLDLVRPIVKPQNRTQSRSSFTPTSNGAFASIDDGLMTSLTLISDLGGYCGIGHPSITMESLKLLEKISTSPRVISAWQSGFFNHTHRNKAIVALEEHGDAQAIAGAFNSELTSPLDFRREAESPDYQIKVYILDFLYSCLKANPDRPTIAHLLLGFRCSTSSLEIEPGSAFDQRSALFHSLLPIVVELPANDEDGCMVQWLVGLKYKAMLIFKLLWSSPLSSSLVLDELRENDFLFHILLQGLMAQQSSIWDGQEAIGPDFLVSPAAQGFVDYLSMRAMALEYIAHELCSVSQGQMPALKRRIFDALGGQIAIEGLEPIAVPSVFEFHNSLPQEDLFAAPPPQLKALGDLDLRACFEEDDDSNLVYNIHKVQEILLLRRNEGTKSNELVLQQDASQMDSEEETTLLYVVYLNRLTQTRAYSLKLLKAWTRLLMVMTDCNDFKGTNEVSFILQTLQATLPGLETYGSEKPRTALELARLAKVLLFKLDFTTMSSVDKHGGAVESLISDKLSHLLQICLDAIAKWVANQELRAIYYSLCYRYLSGLLDHSEGTPSGLRRTTRTIQSFGEKLLNVVCDDAFGGDARCQSAALIFLTVLVQLGKQEGDDYVVEALNKLNFIGILVDSLRNMMQEWMEANRTGNSDDQNYFNAKLVLLLQLCQTRQGAKYVLYANIFRTIEHSGLFAVDPELHVEPSDSKALGEHYVLLVKVARIIGVAIVSRGSHNILQGRRFLSDHRMLVTHVLKRSAGIGTGAGKMDPVLAERIGDLAEAFMVIITATGFLEFENQIPAEDPKSAPMLFH</sequence>
<dbReference type="Proteomes" id="UP001305414">
    <property type="component" value="Unassembled WGS sequence"/>
</dbReference>
<comment type="caution">
    <text evidence="5">The sequence shown here is derived from an EMBL/GenBank/DDBJ whole genome shotgun (WGS) entry which is preliminary data.</text>
</comment>
<evidence type="ECO:0000256" key="1">
    <source>
        <dbReference type="ARBA" id="ARBA00004123"/>
    </source>
</evidence>
<dbReference type="PANTHER" id="PTHR31344:SF0">
    <property type="entry name" value="NUCLEAR PORE COMPLEX PROTEIN NUP205"/>
    <property type="match status" value="1"/>
</dbReference>
<comment type="subcellular location">
    <subcellularLocation>
        <location evidence="1">Nucleus</location>
    </subcellularLocation>
</comment>
<name>A0AAN7UMS2_9PEZI</name>
<accession>A0AAN7UMS2</accession>